<gene>
    <name evidence="2" type="ORF">ASPGLDRAFT_39950</name>
</gene>
<dbReference type="RefSeq" id="XP_022396132.1">
    <property type="nucleotide sequence ID" value="XM_022545150.1"/>
</dbReference>
<accession>A0A1L9V677</accession>
<evidence type="ECO:0000313" key="2">
    <source>
        <dbReference type="EMBL" id="OJJ79434.1"/>
    </source>
</evidence>
<keyword evidence="3" id="KW-1185">Reference proteome</keyword>
<name>A0A1L9V677_ASPGL</name>
<dbReference type="Pfam" id="PF12937">
    <property type="entry name" value="F-box-like"/>
    <property type="match status" value="1"/>
</dbReference>
<dbReference type="InterPro" id="IPR001810">
    <property type="entry name" value="F-box_dom"/>
</dbReference>
<evidence type="ECO:0000313" key="3">
    <source>
        <dbReference type="Proteomes" id="UP000184300"/>
    </source>
</evidence>
<dbReference type="STRING" id="1160497.A0A1L9V677"/>
<dbReference type="AlphaFoldDB" id="A0A1L9V677"/>
<dbReference type="SMART" id="SM00256">
    <property type="entry name" value="FBOX"/>
    <property type="match status" value="1"/>
</dbReference>
<dbReference type="InterPro" id="IPR036047">
    <property type="entry name" value="F-box-like_dom_sf"/>
</dbReference>
<organism evidence="2 3">
    <name type="scientific">Aspergillus glaucus CBS 516.65</name>
    <dbReference type="NCBI Taxonomy" id="1160497"/>
    <lineage>
        <taxon>Eukaryota</taxon>
        <taxon>Fungi</taxon>
        <taxon>Dikarya</taxon>
        <taxon>Ascomycota</taxon>
        <taxon>Pezizomycotina</taxon>
        <taxon>Eurotiomycetes</taxon>
        <taxon>Eurotiomycetidae</taxon>
        <taxon>Eurotiales</taxon>
        <taxon>Aspergillaceae</taxon>
        <taxon>Aspergillus</taxon>
        <taxon>Aspergillus subgen. Aspergillus</taxon>
    </lineage>
</organism>
<dbReference type="CDD" id="cd09917">
    <property type="entry name" value="F-box_SF"/>
    <property type="match status" value="1"/>
</dbReference>
<feature type="domain" description="F-box" evidence="1">
    <location>
        <begin position="15"/>
        <end position="55"/>
    </location>
</feature>
<dbReference type="GeneID" id="34461411"/>
<proteinExistence type="predicted"/>
<dbReference type="Gene3D" id="1.20.1280.50">
    <property type="match status" value="1"/>
</dbReference>
<evidence type="ECO:0000259" key="1">
    <source>
        <dbReference type="SMART" id="SM00256"/>
    </source>
</evidence>
<dbReference type="SUPFAM" id="SSF81383">
    <property type="entry name" value="F-box domain"/>
    <property type="match status" value="1"/>
</dbReference>
<dbReference type="EMBL" id="KV878918">
    <property type="protein sequence ID" value="OJJ79434.1"/>
    <property type="molecule type" value="Genomic_DNA"/>
</dbReference>
<protein>
    <recommendedName>
        <fullName evidence="1">F-box domain-containing protein</fullName>
    </recommendedName>
</protein>
<dbReference type="VEuPathDB" id="FungiDB:ASPGLDRAFT_39950"/>
<dbReference type="OrthoDB" id="3800738at2759"/>
<reference evidence="3" key="1">
    <citation type="journal article" date="2017" name="Genome Biol.">
        <title>Comparative genomics reveals high biological diversity and specific adaptations in the industrially and medically important fungal genus Aspergillus.</title>
        <authorList>
            <person name="de Vries R.P."/>
            <person name="Riley R."/>
            <person name="Wiebenga A."/>
            <person name="Aguilar-Osorio G."/>
            <person name="Amillis S."/>
            <person name="Uchima C.A."/>
            <person name="Anderluh G."/>
            <person name="Asadollahi M."/>
            <person name="Askin M."/>
            <person name="Barry K."/>
            <person name="Battaglia E."/>
            <person name="Bayram O."/>
            <person name="Benocci T."/>
            <person name="Braus-Stromeyer S.A."/>
            <person name="Caldana C."/>
            <person name="Canovas D."/>
            <person name="Cerqueira G.C."/>
            <person name="Chen F."/>
            <person name="Chen W."/>
            <person name="Choi C."/>
            <person name="Clum A."/>
            <person name="Dos Santos R.A."/>
            <person name="Damasio A.R."/>
            <person name="Diallinas G."/>
            <person name="Emri T."/>
            <person name="Fekete E."/>
            <person name="Flipphi M."/>
            <person name="Freyberg S."/>
            <person name="Gallo A."/>
            <person name="Gournas C."/>
            <person name="Habgood R."/>
            <person name="Hainaut M."/>
            <person name="Harispe M.L."/>
            <person name="Henrissat B."/>
            <person name="Hilden K.S."/>
            <person name="Hope R."/>
            <person name="Hossain A."/>
            <person name="Karabika E."/>
            <person name="Karaffa L."/>
            <person name="Karanyi Z."/>
            <person name="Krasevec N."/>
            <person name="Kuo A."/>
            <person name="Kusch H."/>
            <person name="LaButti K."/>
            <person name="Lagendijk E.L."/>
            <person name="Lapidus A."/>
            <person name="Levasseur A."/>
            <person name="Lindquist E."/>
            <person name="Lipzen A."/>
            <person name="Logrieco A.F."/>
            <person name="MacCabe A."/>
            <person name="Maekelae M.R."/>
            <person name="Malavazi I."/>
            <person name="Melin P."/>
            <person name="Meyer V."/>
            <person name="Mielnichuk N."/>
            <person name="Miskei M."/>
            <person name="Molnar A.P."/>
            <person name="Mule G."/>
            <person name="Ngan C.Y."/>
            <person name="Orejas M."/>
            <person name="Orosz E."/>
            <person name="Ouedraogo J.P."/>
            <person name="Overkamp K.M."/>
            <person name="Park H.-S."/>
            <person name="Perrone G."/>
            <person name="Piumi F."/>
            <person name="Punt P.J."/>
            <person name="Ram A.F."/>
            <person name="Ramon A."/>
            <person name="Rauscher S."/>
            <person name="Record E."/>
            <person name="Riano-Pachon D.M."/>
            <person name="Robert V."/>
            <person name="Roehrig J."/>
            <person name="Ruller R."/>
            <person name="Salamov A."/>
            <person name="Salih N.S."/>
            <person name="Samson R.A."/>
            <person name="Sandor E."/>
            <person name="Sanguinetti M."/>
            <person name="Schuetze T."/>
            <person name="Sepcic K."/>
            <person name="Shelest E."/>
            <person name="Sherlock G."/>
            <person name="Sophianopoulou V."/>
            <person name="Squina F.M."/>
            <person name="Sun H."/>
            <person name="Susca A."/>
            <person name="Todd R.B."/>
            <person name="Tsang A."/>
            <person name="Unkles S.E."/>
            <person name="van de Wiele N."/>
            <person name="van Rossen-Uffink D."/>
            <person name="Oliveira J.V."/>
            <person name="Vesth T.C."/>
            <person name="Visser J."/>
            <person name="Yu J.-H."/>
            <person name="Zhou M."/>
            <person name="Andersen M.R."/>
            <person name="Archer D.B."/>
            <person name="Baker S.E."/>
            <person name="Benoit I."/>
            <person name="Brakhage A.A."/>
            <person name="Braus G.H."/>
            <person name="Fischer R."/>
            <person name="Frisvad J.C."/>
            <person name="Goldman G.H."/>
            <person name="Houbraken J."/>
            <person name="Oakley B."/>
            <person name="Pocsi I."/>
            <person name="Scazzocchio C."/>
            <person name="Seiboth B."/>
            <person name="vanKuyk P.A."/>
            <person name="Wortman J."/>
            <person name="Dyer P.S."/>
            <person name="Grigoriev I.V."/>
        </authorList>
    </citation>
    <scope>NUCLEOTIDE SEQUENCE [LARGE SCALE GENOMIC DNA]</scope>
    <source>
        <strain evidence="3">CBS 516.65</strain>
    </source>
</reference>
<dbReference type="Proteomes" id="UP000184300">
    <property type="component" value="Unassembled WGS sequence"/>
</dbReference>
<sequence length="129" mass="15372">MANIERMAEPHRILLTTEILEKIFLYTDMRSVLTSARVSKHWHKLIKESYELQAHLFFKPALSSSGTTKRLRNLLLDSDLWSIFYRQELNTTRRHASYDRLKLPFMDAAKEDAYLRQEARNWDRLNSNS</sequence>